<dbReference type="EMBL" id="MUNK01000059">
    <property type="protein sequence ID" value="OTA34400.1"/>
    <property type="molecule type" value="Genomic_DNA"/>
</dbReference>
<evidence type="ECO:0000256" key="3">
    <source>
        <dbReference type="ARBA" id="ARBA00022741"/>
    </source>
</evidence>
<name>A0A1Z5TEJ2_HORWE</name>
<feature type="region of interest" description="Disordered" evidence="9">
    <location>
        <begin position="1"/>
        <end position="149"/>
    </location>
</feature>
<evidence type="ECO:0000256" key="4">
    <source>
        <dbReference type="ARBA" id="ARBA00022777"/>
    </source>
</evidence>
<dbReference type="InterPro" id="IPR009011">
    <property type="entry name" value="Man6P_isomerase_rcpt-bd_dom_sf"/>
</dbReference>
<dbReference type="PROSITE" id="PS51914">
    <property type="entry name" value="MRH"/>
    <property type="match status" value="1"/>
</dbReference>
<dbReference type="Pfam" id="PF00069">
    <property type="entry name" value="Pkinase"/>
    <property type="match status" value="1"/>
</dbReference>
<dbReference type="FunFam" id="1.10.510.10:FF:000263">
    <property type="entry name" value="MAP kinase skh1/pek1"/>
    <property type="match status" value="1"/>
</dbReference>
<protein>
    <submittedName>
        <fullName evidence="13">Uncharacterized protein</fullName>
    </submittedName>
</protein>
<keyword evidence="4" id="KW-0418">Kinase</keyword>
<gene>
    <name evidence="13" type="ORF">BTJ68_04808</name>
</gene>
<evidence type="ECO:0000259" key="12">
    <source>
        <dbReference type="PROSITE" id="PS51914"/>
    </source>
</evidence>
<feature type="compositionally biased region" description="Low complexity" evidence="9">
    <location>
        <begin position="588"/>
        <end position="597"/>
    </location>
</feature>
<organism evidence="13 14">
    <name type="scientific">Hortaea werneckii EXF-2000</name>
    <dbReference type="NCBI Taxonomy" id="1157616"/>
    <lineage>
        <taxon>Eukaryota</taxon>
        <taxon>Fungi</taxon>
        <taxon>Dikarya</taxon>
        <taxon>Ascomycota</taxon>
        <taxon>Pezizomycotina</taxon>
        <taxon>Dothideomycetes</taxon>
        <taxon>Dothideomycetidae</taxon>
        <taxon>Mycosphaerellales</taxon>
        <taxon>Teratosphaeriaceae</taxon>
        <taxon>Hortaea</taxon>
    </lineage>
</organism>
<evidence type="ECO:0000256" key="5">
    <source>
        <dbReference type="ARBA" id="ARBA00022840"/>
    </source>
</evidence>
<feature type="binding site" evidence="8">
    <location>
        <position position="264"/>
    </location>
    <ligand>
        <name>ATP</name>
        <dbReference type="ChEBI" id="CHEBI:30616"/>
    </ligand>
</feature>
<feature type="region of interest" description="Disordered" evidence="9">
    <location>
        <begin position="935"/>
        <end position="955"/>
    </location>
</feature>
<dbReference type="InterPro" id="IPR008271">
    <property type="entry name" value="Ser/Thr_kinase_AS"/>
</dbReference>
<reference evidence="13 14" key="1">
    <citation type="submission" date="2017-01" db="EMBL/GenBank/DDBJ databases">
        <title>The recent genome duplication of the halophilic yeast Hortaea werneckii: insights from long-read sequencing.</title>
        <authorList>
            <person name="Sinha S."/>
            <person name="Flibotte S."/>
            <person name="Neira M."/>
            <person name="Lenassi M."/>
            <person name="Gostincar C."/>
            <person name="Stajich J.E."/>
            <person name="Nislow C.E."/>
        </authorList>
    </citation>
    <scope>NUCLEOTIDE SEQUENCE [LARGE SCALE GENOMIC DNA]</scope>
    <source>
        <strain evidence="13 14">EXF-2000</strain>
    </source>
</reference>
<comment type="similarity">
    <text evidence="7">Belongs to the protein kinase superfamily. STE Ser/Thr protein kinase family. MAP kinase kinase subfamily.</text>
</comment>
<keyword evidence="10" id="KW-0812">Transmembrane</keyword>
<feature type="compositionally biased region" description="Pro residues" evidence="9">
    <location>
        <begin position="598"/>
        <end position="615"/>
    </location>
</feature>
<evidence type="ECO:0000256" key="10">
    <source>
        <dbReference type="SAM" id="Phobius"/>
    </source>
</evidence>
<keyword evidence="10" id="KW-1133">Transmembrane helix</keyword>
<keyword evidence="14" id="KW-1185">Reference proteome</keyword>
<dbReference type="InterPro" id="IPR044865">
    <property type="entry name" value="MRH_dom"/>
</dbReference>
<keyword evidence="2" id="KW-0732">Signal</keyword>
<dbReference type="PROSITE" id="PS00108">
    <property type="entry name" value="PROTEIN_KINASE_ST"/>
    <property type="match status" value="1"/>
</dbReference>
<dbReference type="PANTHER" id="PTHR47448">
    <property type="entry name" value="DUAL SPECIFICITY MITOGEN-ACTIVATED PROTEIN KINASE KINASE DSOR1-LIKE PROTEIN"/>
    <property type="match status" value="1"/>
</dbReference>
<evidence type="ECO:0000256" key="2">
    <source>
        <dbReference type="ARBA" id="ARBA00022729"/>
    </source>
</evidence>
<feature type="compositionally biased region" description="Acidic residues" evidence="9">
    <location>
        <begin position="774"/>
        <end position="793"/>
    </location>
</feature>
<dbReference type="SMART" id="SM00220">
    <property type="entry name" value="S_TKc"/>
    <property type="match status" value="1"/>
</dbReference>
<feature type="region of interest" description="Disordered" evidence="9">
    <location>
        <begin position="563"/>
        <end position="641"/>
    </location>
</feature>
<keyword evidence="10" id="KW-0472">Membrane</keyword>
<feature type="compositionally biased region" description="Basic and acidic residues" evidence="9">
    <location>
        <begin position="761"/>
        <end position="773"/>
    </location>
</feature>
<evidence type="ECO:0000256" key="6">
    <source>
        <dbReference type="ARBA" id="ARBA00023157"/>
    </source>
</evidence>
<dbReference type="Gene3D" id="3.30.200.20">
    <property type="entry name" value="Phosphorylase Kinase, domain 1"/>
    <property type="match status" value="1"/>
</dbReference>
<dbReference type="InterPro" id="IPR028927">
    <property type="entry name" value="Man-6-P_rcpt"/>
</dbReference>
<keyword evidence="5 8" id="KW-0067">ATP-binding</keyword>
<feature type="compositionally biased region" description="Polar residues" evidence="9">
    <location>
        <begin position="629"/>
        <end position="641"/>
    </location>
</feature>
<dbReference type="InParanoid" id="A0A1Z5TEJ2"/>
<dbReference type="AlphaFoldDB" id="A0A1Z5TEJ2"/>
<feature type="region of interest" description="Disordered" evidence="9">
    <location>
        <begin position="748"/>
        <end position="805"/>
    </location>
</feature>
<dbReference type="CDD" id="cd06621">
    <property type="entry name" value="PKc_Pek1_like"/>
    <property type="match status" value="1"/>
</dbReference>
<feature type="transmembrane region" description="Helical" evidence="10">
    <location>
        <begin position="865"/>
        <end position="888"/>
    </location>
</feature>
<dbReference type="Pfam" id="PF02157">
    <property type="entry name" value="Man-6-P_recep"/>
    <property type="match status" value="1"/>
</dbReference>
<dbReference type="PROSITE" id="PS50011">
    <property type="entry name" value="PROTEIN_KINASE_DOM"/>
    <property type="match status" value="1"/>
</dbReference>
<dbReference type="PROSITE" id="PS00107">
    <property type="entry name" value="PROTEIN_KINASE_ATP"/>
    <property type="match status" value="1"/>
</dbReference>
<dbReference type="InterPro" id="IPR017441">
    <property type="entry name" value="Protein_kinase_ATP_BS"/>
</dbReference>
<evidence type="ECO:0000313" key="14">
    <source>
        <dbReference type="Proteomes" id="UP000194280"/>
    </source>
</evidence>
<dbReference type="Gene3D" id="1.10.510.10">
    <property type="entry name" value="Transferase(Phosphotransferase) domain 1"/>
    <property type="match status" value="1"/>
</dbReference>
<dbReference type="Gene3D" id="2.70.130.10">
    <property type="entry name" value="Mannose-6-phosphate receptor binding domain"/>
    <property type="match status" value="2"/>
</dbReference>
<dbReference type="InterPro" id="IPR050915">
    <property type="entry name" value="MAP_kinase_kinase"/>
</dbReference>
<feature type="compositionally biased region" description="Polar residues" evidence="9">
    <location>
        <begin position="563"/>
        <end position="574"/>
    </location>
</feature>
<evidence type="ECO:0000313" key="13">
    <source>
        <dbReference type="EMBL" id="OTA34400.1"/>
    </source>
</evidence>
<evidence type="ECO:0000259" key="11">
    <source>
        <dbReference type="PROSITE" id="PS50011"/>
    </source>
</evidence>
<keyword evidence="3 8" id="KW-0547">Nucleotide-binding</keyword>
<proteinExistence type="inferred from homology"/>
<dbReference type="Proteomes" id="UP000194280">
    <property type="component" value="Unassembled WGS sequence"/>
</dbReference>
<evidence type="ECO:0000256" key="7">
    <source>
        <dbReference type="ARBA" id="ARBA00038035"/>
    </source>
</evidence>
<evidence type="ECO:0000256" key="9">
    <source>
        <dbReference type="SAM" id="MobiDB-lite"/>
    </source>
</evidence>
<dbReference type="GO" id="GO:0005524">
    <property type="term" value="F:ATP binding"/>
    <property type="evidence" value="ECO:0007669"/>
    <property type="project" value="UniProtKB-UniRule"/>
</dbReference>
<keyword evidence="1" id="KW-0808">Transferase</keyword>
<dbReference type="InterPro" id="IPR000719">
    <property type="entry name" value="Prot_kinase_dom"/>
</dbReference>
<dbReference type="VEuPathDB" id="FungiDB:BTJ68_04808"/>
<feature type="domain" description="MRH" evidence="12">
    <location>
        <begin position="633"/>
        <end position="852"/>
    </location>
</feature>
<dbReference type="STRING" id="1157616.A0A1Z5TEJ2"/>
<feature type="domain" description="Protein kinase" evidence="11">
    <location>
        <begin position="235"/>
        <end position="505"/>
    </location>
</feature>
<dbReference type="InterPro" id="IPR011009">
    <property type="entry name" value="Kinase-like_dom_sf"/>
</dbReference>
<keyword evidence="6" id="KW-1015">Disulfide bond</keyword>
<dbReference type="GO" id="GO:0000165">
    <property type="term" value="P:MAPK cascade"/>
    <property type="evidence" value="ECO:0007669"/>
    <property type="project" value="UniProtKB-ARBA"/>
</dbReference>
<dbReference type="PANTHER" id="PTHR47448:SF5">
    <property type="entry name" value="MITOGEN-ACTIVATED PROTEIN KINASE KINAE MKK2"/>
    <property type="match status" value="1"/>
</dbReference>
<feature type="transmembrane region" description="Helical" evidence="10">
    <location>
        <begin position="900"/>
        <end position="920"/>
    </location>
</feature>
<evidence type="ECO:0000256" key="8">
    <source>
        <dbReference type="PROSITE-ProRule" id="PRU10141"/>
    </source>
</evidence>
<dbReference type="SUPFAM" id="SSF56112">
    <property type="entry name" value="Protein kinase-like (PK-like)"/>
    <property type="match status" value="1"/>
</dbReference>
<comment type="caution">
    <text evidence="13">The sequence shown here is derived from an EMBL/GenBank/DDBJ whole genome shotgun (WGS) entry which is preliminary data.</text>
</comment>
<dbReference type="SUPFAM" id="SSF50911">
    <property type="entry name" value="Mannose 6-phosphate receptor domain"/>
    <property type="match status" value="1"/>
</dbReference>
<evidence type="ECO:0000256" key="1">
    <source>
        <dbReference type="ARBA" id="ARBA00022679"/>
    </source>
</evidence>
<sequence>MASPVPLLRPPIPGQRSQSGNKVPRLGLAIPASPNQRPVNGAAAPPLNIPGGRAGPGAEGAAVPPLQLGAGGKPHPPKLSLATPMGSSRTPEPGGGQAGRRPALRMQVPGAHQPPGSLAPVGQGGGSSDDSAHSRRNSLGGGPGSVSTTASDYGIDYANVIAGRDPDSAAYSSSSAQSGIGGMAMEREGSTQGATAEDLAQHLKELHIRKGNNSPLDAPDLDDLGWKAAKKEGRIIELGSLGEGAGGAVTRCILKGGRTIFALKIITTDPNPDVKKQIVRELSFNKSCASAHICQYYGAFMDDTAGTIGISMEFCEGGSLDSVYREVKKLGGRTGEKVLGKVAEGVLNGLTYLHSHRIIHRDIKPSNILLTRSGLVKLCDFGVSGEFGTKGDANTFIGTSYYMAPERITGQSYTITSDVWSLGVTLLEVAQHRFPFPADGTEMMPRAGLIDLLTYIVRQPIPKLKDEPERRLKWSEGFKYFIECCLEKEGNKRATPWRMLEHPWMLDMKTKRVDMQQFLRTVWDWQEDQQPALTTAEGVNLQEVAVDKFNGVASDKQRKITNRASVGSYSSGTTHDTDLARRPPAAPTPHHNATPLLLPNPLPLDPPSDPRPRLPLPRSRRRPARETSAAPQQPCTVRSPNTGAFFDINPLHIEDPALSKAKHPRDYSWNTTGWGLPYNFTMNFCGPVVEELEGVVGVDKRDWGNVSAFYRQGGKTYSIGQQNSYPVFHGRKLVLNYTDGSPCDLEDIKATASGGSSAEDLFAREKIDPKKPSDDDDEEDDNDDEDDDDDDDDKSSGRKKPGSRIVRRKSTIISLLCDKDPLSPQLTLSFVASSPDACTYFFEARSAAGCGGIETAKQTLSPSGVFGVIVLIAIIVYVVGGCVYSRVVLQQRGWRQLPNYALWSGIFGFFKDLFIILTSSCTRFLPSSRRGYSRVNGGRNGNRGRARGTATLRTD</sequence>
<accession>A0A1Z5TEJ2</accession>
<dbReference type="GO" id="GO:0004672">
    <property type="term" value="F:protein kinase activity"/>
    <property type="evidence" value="ECO:0007669"/>
    <property type="project" value="InterPro"/>
</dbReference>